<dbReference type="EnsemblPlants" id="QL12p041699:mrna">
    <property type="protein sequence ID" value="QL12p041699:mrna"/>
    <property type="gene ID" value="QL12p041699"/>
</dbReference>
<keyword evidence="3" id="KW-1185">Reference proteome</keyword>
<dbReference type="EMBL" id="LRBV02000012">
    <property type="status" value="NOT_ANNOTATED_CDS"/>
    <property type="molecule type" value="Genomic_DNA"/>
</dbReference>
<dbReference type="OMA" id="IEPGCTS"/>
<feature type="region of interest" description="Disordered" evidence="1">
    <location>
        <begin position="111"/>
        <end position="133"/>
    </location>
</feature>
<dbReference type="AlphaFoldDB" id="A0A7N2RF73"/>
<feature type="compositionally biased region" description="Polar residues" evidence="1">
    <location>
        <begin position="119"/>
        <end position="133"/>
    </location>
</feature>
<organism evidence="2 3">
    <name type="scientific">Quercus lobata</name>
    <name type="common">Valley oak</name>
    <dbReference type="NCBI Taxonomy" id="97700"/>
    <lineage>
        <taxon>Eukaryota</taxon>
        <taxon>Viridiplantae</taxon>
        <taxon>Streptophyta</taxon>
        <taxon>Embryophyta</taxon>
        <taxon>Tracheophyta</taxon>
        <taxon>Spermatophyta</taxon>
        <taxon>Magnoliopsida</taxon>
        <taxon>eudicotyledons</taxon>
        <taxon>Gunneridae</taxon>
        <taxon>Pentapetalae</taxon>
        <taxon>rosids</taxon>
        <taxon>fabids</taxon>
        <taxon>Fagales</taxon>
        <taxon>Fagaceae</taxon>
        <taxon>Quercus</taxon>
    </lineage>
</organism>
<sequence length="133" mass="14747">MQKAYLQGDGEELCLSYHQGLQGLYAGFFSILVVRAPIEPGCTSICLHKLTEFQQELLQVGAVLKGENVFTSFPDKVGKGMNVRQGKEYVDDAVKRFFEAGLYAKKMGGDEEQIVQMRPSLTTRPSKSPSKNP</sequence>
<evidence type="ECO:0000313" key="3">
    <source>
        <dbReference type="Proteomes" id="UP000594261"/>
    </source>
</evidence>
<evidence type="ECO:0000313" key="2">
    <source>
        <dbReference type="EnsemblPlants" id="QL12p041699:mrna"/>
    </source>
</evidence>
<dbReference type="InParanoid" id="A0A7N2RF73"/>
<reference evidence="2 3" key="1">
    <citation type="journal article" date="2016" name="G3 (Bethesda)">
        <title>First Draft Assembly and Annotation of the Genome of a California Endemic Oak Quercus lobata Nee (Fagaceae).</title>
        <authorList>
            <person name="Sork V.L."/>
            <person name="Fitz-Gibbon S.T."/>
            <person name="Puiu D."/>
            <person name="Crepeau M."/>
            <person name="Gugger P.F."/>
            <person name="Sherman R."/>
            <person name="Stevens K."/>
            <person name="Langley C.H."/>
            <person name="Pellegrini M."/>
            <person name="Salzberg S.L."/>
        </authorList>
    </citation>
    <scope>NUCLEOTIDE SEQUENCE [LARGE SCALE GENOMIC DNA]</scope>
    <source>
        <strain evidence="2 3">cv. SW786</strain>
    </source>
</reference>
<protein>
    <submittedName>
        <fullName evidence="2">Uncharacterized protein</fullName>
    </submittedName>
</protein>
<reference evidence="2" key="2">
    <citation type="submission" date="2021-01" db="UniProtKB">
        <authorList>
            <consortium name="EnsemblPlants"/>
        </authorList>
    </citation>
    <scope>IDENTIFICATION</scope>
</reference>
<dbReference type="Proteomes" id="UP000594261">
    <property type="component" value="Chromosome 12"/>
</dbReference>
<accession>A0A7N2RF73</accession>
<proteinExistence type="predicted"/>
<evidence type="ECO:0000256" key="1">
    <source>
        <dbReference type="SAM" id="MobiDB-lite"/>
    </source>
</evidence>
<name>A0A7N2RF73_QUELO</name>
<dbReference type="Gramene" id="QL12p041699:mrna">
    <property type="protein sequence ID" value="QL12p041699:mrna"/>
    <property type="gene ID" value="QL12p041699"/>
</dbReference>